<dbReference type="RefSeq" id="WP_079002857.1">
    <property type="nucleotide sequence ID" value="NZ_CP019402.1"/>
</dbReference>
<comment type="caution">
    <text evidence="3">The sequence shown here is derived from an EMBL/GenBank/DDBJ whole genome shotgun (WGS) entry which is preliminary data.</text>
</comment>
<keyword evidence="2" id="KW-0560">Oxidoreductase</keyword>
<dbReference type="InterPro" id="IPR009029">
    <property type="entry name" value="HMG_CoA_Rdtase_sub-bd_dom_sf"/>
</dbReference>
<organism evidence="3 4">
    <name type="scientific">Plantibacter flavus</name>
    <dbReference type="NCBI Taxonomy" id="150123"/>
    <lineage>
        <taxon>Bacteria</taxon>
        <taxon>Bacillati</taxon>
        <taxon>Actinomycetota</taxon>
        <taxon>Actinomycetes</taxon>
        <taxon>Micrococcales</taxon>
        <taxon>Microbacteriaceae</taxon>
        <taxon>Plantibacter</taxon>
    </lineage>
</organism>
<dbReference type="GO" id="GO:0004420">
    <property type="term" value="F:hydroxymethylglutaryl-CoA reductase (NADPH) activity"/>
    <property type="evidence" value="ECO:0007669"/>
    <property type="project" value="InterPro"/>
</dbReference>
<gene>
    <name evidence="3" type="ORF">EDD42_2552</name>
</gene>
<dbReference type="PANTHER" id="PTHR10572">
    <property type="entry name" value="3-HYDROXY-3-METHYLGLUTARYL-COENZYME A REDUCTASE"/>
    <property type="match status" value="1"/>
</dbReference>
<name>A0A1S7BAT1_9MICO</name>
<evidence type="ECO:0000256" key="1">
    <source>
        <dbReference type="ARBA" id="ARBA00007661"/>
    </source>
</evidence>
<dbReference type="Pfam" id="PF00368">
    <property type="entry name" value="HMG-CoA_red"/>
    <property type="match status" value="1"/>
</dbReference>
<evidence type="ECO:0000313" key="3">
    <source>
        <dbReference type="EMBL" id="ROR82461.1"/>
    </source>
</evidence>
<dbReference type="PRINTS" id="PR00071">
    <property type="entry name" value="HMGCOARDTASE"/>
</dbReference>
<dbReference type="InterPro" id="IPR002202">
    <property type="entry name" value="HMG_CoA_Rdtase"/>
</dbReference>
<protein>
    <submittedName>
        <fullName evidence="3">3-hydroxy-3-methylglutaryl-coenzyme A reductase</fullName>
    </submittedName>
</protein>
<dbReference type="KEGG" id="pflu:BWO91_13295"/>
<dbReference type="OrthoDB" id="9794902at2"/>
<proteinExistence type="inferred from homology"/>
<dbReference type="PROSITE" id="PS50065">
    <property type="entry name" value="HMG_COA_REDUCTASE_4"/>
    <property type="match status" value="1"/>
</dbReference>
<dbReference type="Gene3D" id="3.90.770.10">
    <property type="entry name" value="3-hydroxy-3-methylglutaryl-coenzyme A Reductase, Chain A, domain 2"/>
    <property type="match status" value="1"/>
</dbReference>
<evidence type="ECO:0000313" key="4">
    <source>
        <dbReference type="Proteomes" id="UP000266915"/>
    </source>
</evidence>
<dbReference type="EMBL" id="RKHL01000001">
    <property type="protein sequence ID" value="ROR82461.1"/>
    <property type="molecule type" value="Genomic_DNA"/>
</dbReference>
<dbReference type="Proteomes" id="UP000266915">
    <property type="component" value="Unassembled WGS sequence"/>
</dbReference>
<dbReference type="InterPro" id="IPR009023">
    <property type="entry name" value="HMG_CoA_Rdtase_NAD(P)-bd_sf"/>
</dbReference>
<dbReference type="Gene3D" id="3.30.70.420">
    <property type="entry name" value="Hydroxymethylglutaryl-CoA reductase, class I/II, NAD/NADP-binding domain"/>
    <property type="match status" value="1"/>
</dbReference>
<sequence length="355" mass="38177">MSNEPDGVAPVPLKWIGPLHLSGNVMEGEQEVPLATYESPLWPSVRRGARISSMVPGGIRATLVDERMSRSVLFEVDSAGDALQALREIERSLPELQAVVAQSSHFAELIEINSQIAGNLLFLRLEFRTGDASGHNMVTLAADRLMPYIMERWPMLRYGSISGNFCSDKKATAVNGILGRGKNVVTEMTIPRAIVERFLHTTPEQIVQLNVRKNLVGTILAGGLRSANAHYANMLLAFYLATGQDAANIVEGSQGVTHAEVHDGDLYFSCTLPNLIVGTVGNGKGLGFVEENLTRLGCREDREPGANARRLAVLCAAAVWCGELSLLAAQTNPGELMAAHLKLERSAQTAAGAPA</sequence>
<dbReference type="PANTHER" id="PTHR10572:SF24">
    <property type="entry name" value="3-HYDROXY-3-METHYLGLUTARYL-COENZYME A REDUCTASE"/>
    <property type="match status" value="1"/>
</dbReference>
<dbReference type="AlphaFoldDB" id="A0A1S7BAT1"/>
<dbReference type="STRING" id="150123.BWO91_13295"/>
<dbReference type="SUPFAM" id="SSF55035">
    <property type="entry name" value="NAD-binding domain of HMG-CoA reductase"/>
    <property type="match status" value="1"/>
</dbReference>
<keyword evidence="4" id="KW-1185">Reference proteome</keyword>
<comment type="similarity">
    <text evidence="1">Belongs to the HMG-CoA reductase family.</text>
</comment>
<dbReference type="GO" id="GO:0015936">
    <property type="term" value="P:coenzyme A metabolic process"/>
    <property type="evidence" value="ECO:0007669"/>
    <property type="project" value="InterPro"/>
</dbReference>
<evidence type="ECO:0000256" key="2">
    <source>
        <dbReference type="ARBA" id="ARBA00023002"/>
    </source>
</evidence>
<dbReference type="InterPro" id="IPR023074">
    <property type="entry name" value="HMG_CoA_Rdtase_cat_sf"/>
</dbReference>
<accession>A0A1S7BAT1</accession>
<dbReference type="SUPFAM" id="SSF56542">
    <property type="entry name" value="Substrate-binding domain of HMG-CoA reductase"/>
    <property type="match status" value="1"/>
</dbReference>
<reference evidence="3 4" key="1">
    <citation type="submission" date="2018-11" db="EMBL/GenBank/DDBJ databases">
        <title>Sequencing the genomes of 1000 actinobacteria strains.</title>
        <authorList>
            <person name="Klenk H.-P."/>
        </authorList>
    </citation>
    <scope>NUCLEOTIDE SEQUENCE [LARGE SCALE GENOMIC DNA]</scope>
    <source>
        <strain evidence="3 4">DSM 14012</strain>
    </source>
</reference>